<protein>
    <submittedName>
        <fullName evidence="1">Uncharacterized protein</fullName>
    </submittedName>
</protein>
<evidence type="ECO:0000313" key="2">
    <source>
        <dbReference type="Proteomes" id="UP000321570"/>
    </source>
</evidence>
<dbReference type="AlphaFoldDB" id="A0A564YC07"/>
<gene>
    <name evidence="1" type="ORF">WMSIL1_LOCUS4951</name>
</gene>
<keyword evidence="2" id="KW-1185">Reference proteome</keyword>
<organism evidence="1 2">
    <name type="scientific">Hymenolepis diminuta</name>
    <name type="common">Rat tapeworm</name>
    <dbReference type="NCBI Taxonomy" id="6216"/>
    <lineage>
        <taxon>Eukaryota</taxon>
        <taxon>Metazoa</taxon>
        <taxon>Spiralia</taxon>
        <taxon>Lophotrochozoa</taxon>
        <taxon>Platyhelminthes</taxon>
        <taxon>Cestoda</taxon>
        <taxon>Eucestoda</taxon>
        <taxon>Cyclophyllidea</taxon>
        <taxon>Hymenolepididae</taxon>
        <taxon>Hymenolepis</taxon>
    </lineage>
</organism>
<reference evidence="1 2" key="1">
    <citation type="submission" date="2019-07" db="EMBL/GenBank/DDBJ databases">
        <authorList>
            <person name="Jastrzebski P J."/>
            <person name="Paukszto L."/>
            <person name="Jastrzebski P J."/>
        </authorList>
    </citation>
    <scope>NUCLEOTIDE SEQUENCE [LARGE SCALE GENOMIC DNA]</scope>
    <source>
        <strain evidence="1 2">WMS-il1</strain>
    </source>
</reference>
<dbReference type="EMBL" id="CABIJS010000144">
    <property type="protein sequence ID" value="VUZ44805.1"/>
    <property type="molecule type" value="Genomic_DNA"/>
</dbReference>
<name>A0A564YC07_HYMDI</name>
<evidence type="ECO:0000313" key="1">
    <source>
        <dbReference type="EMBL" id="VUZ44805.1"/>
    </source>
</evidence>
<proteinExistence type="predicted"/>
<dbReference type="Proteomes" id="UP000321570">
    <property type="component" value="Unassembled WGS sequence"/>
</dbReference>
<accession>A0A564YC07</accession>
<sequence length="99" mass="11444">MKQNGNLHERVTERRGTNYAMVSESKLESKLKAIKRTENGDLASQLMMSVLCFDRHAKRKEMDRCYEKGKGAIISRVKAVAETFGLLLIQNLMENLRWQ</sequence>